<dbReference type="InterPro" id="IPR010666">
    <property type="entry name" value="Znf_GRF"/>
</dbReference>
<organism evidence="7 8">
    <name type="scientific">Linum trigynum</name>
    <dbReference type="NCBI Taxonomy" id="586398"/>
    <lineage>
        <taxon>Eukaryota</taxon>
        <taxon>Viridiplantae</taxon>
        <taxon>Streptophyta</taxon>
        <taxon>Embryophyta</taxon>
        <taxon>Tracheophyta</taxon>
        <taxon>Spermatophyta</taxon>
        <taxon>Magnoliopsida</taxon>
        <taxon>eudicotyledons</taxon>
        <taxon>Gunneridae</taxon>
        <taxon>Pentapetalae</taxon>
        <taxon>rosids</taxon>
        <taxon>fabids</taxon>
        <taxon>Malpighiales</taxon>
        <taxon>Linaceae</taxon>
        <taxon>Linum</taxon>
    </lineage>
</organism>
<evidence type="ECO:0000256" key="4">
    <source>
        <dbReference type="PROSITE-ProRule" id="PRU01343"/>
    </source>
</evidence>
<keyword evidence="8" id="KW-1185">Reference proteome</keyword>
<accession>A0AAV2FRN6</accession>
<dbReference type="PANTHER" id="PTHR33248">
    <property type="entry name" value="ZINC ION-BINDING PROTEIN"/>
    <property type="match status" value="1"/>
</dbReference>
<keyword evidence="1" id="KW-0479">Metal-binding</keyword>
<keyword evidence="5" id="KW-0812">Transmembrane</keyword>
<protein>
    <recommendedName>
        <fullName evidence="6">GRF-type domain-containing protein</fullName>
    </recommendedName>
</protein>
<dbReference type="PROSITE" id="PS51999">
    <property type="entry name" value="ZF_GRF"/>
    <property type="match status" value="1"/>
</dbReference>
<keyword evidence="5" id="KW-1133">Transmembrane helix</keyword>
<dbReference type="Pfam" id="PF06839">
    <property type="entry name" value="Zn_ribbon_GRF"/>
    <property type="match status" value="1"/>
</dbReference>
<dbReference type="GO" id="GO:0008270">
    <property type="term" value="F:zinc ion binding"/>
    <property type="evidence" value="ECO:0007669"/>
    <property type="project" value="UniProtKB-KW"/>
</dbReference>
<name>A0AAV2FRN6_9ROSI</name>
<evidence type="ECO:0000256" key="2">
    <source>
        <dbReference type="ARBA" id="ARBA00022771"/>
    </source>
</evidence>
<keyword evidence="2 4" id="KW-0863">Zinc-finger</keyword>
<dbReference type="EMBL" id="OZ034820">
    <property type="protein sequence ID" value="CAL1400584.1"/>
    <property type="molecule type" value="Genomic_DNA"/>
</dbReference>
<dbReference type="Proteomes" id="UP001497516">
    <property type="component" value="Chromosome 7"/>
</dbReference>
<dbReference type="AlphaFoldDB" id="A0AAV2FRN6"/>
<sequence>MSKRCSSSTSTQDHGVVVCKHNLACVVNTSGTEMNPDRQFYGCRYWKNEKKNCGFFRWVHGMVDELDEETSTIGSSQLKLEDNLRIAESKAERRKKENIILVEELSRLMKTQEVMLAEGRRLAHDIRLIRYHFTVVVVVNFILLVLLWQYLVMQK</sequence>
<evidence type="ECO:0000256" key="1">
    <source>
        <dbReference type="ARBA" id="ARBA00022723"/>
    </source>
</evidence>
<reference evidence="7 8" key="1">
    <citation type="submission" date="2024-04" db="EMBL/GenBank/DDBJ databases">
        <authorList>
            <person name="Fracassetti M."/>
        </authorList>
    </citation>
    <scope>NUCLEOTIDE SEQUENCE [LARGE SCALE GENOMIC DNA]</scope>
</reference>
<proteinExistence type="predicted"/>
<evidence type="ECO:0000259" key="6">
    <source>
        <dbReference type="PROSITE" id="PS51999"/>
    </source>
</evidence>
<evidence type="ECO:0000256" key="5">
    <source>
        <dbReference type="SAM" id="Phobius"/>
    </source>
</evidence>
<evidence type="ECO:0000313" key="7">
    <source>
        <dbReference type="EMBL" id="CAL1400584.1"/>
    </source>
</evidence>
<gene>
    <name evidence="7" type="ORF">LTRI10_LOCUS40699</name>
</gene>
<evidence type="ECO:0000313" key="8">
    <source>
        <dbReference type="Proteomes" id="UP001497516"/>
    </source>
</evidence>
<evidence type="ECO:0000256" key="3">
    <source>
        <dbReference type="ARBA" id="ARBA00022833"/>
    </source>
</evidence>
<feature type="domain" description="GRF-type" evidence="6">
    <location>
        <begin position="19"/>
        <end position="62"/>
    </location>
</feature>
<feature type="transmembrane region" description="Helical" evidence="5">
    <location>
        <begin position="128"/>
        <end position="151"/>
    </location>
</feature>
<keyword evidence="5" id="KW-0472">Membrane</keyword>
<keyword evidence="3" id="KW-0862">Zinc</keyword>